<name>A0A9W7W637_9PEZI</name>
<organism evidence="1 2">
    <name type="scientific">Teratosphaeria destructans</name>
    <dbReference type="NCBI Taxonomy" id="418781"/>
    <lineage>
        <taxon>Eukaryota</taxon>
        <taxon>Fungi</taxon>
        <taxon>Dikarya</taxon>
        <taxon>Ascomycota</taxon>
        <taxon>Pezizomycotina</taxon>
        <taxon>Dothideomycetes</taxon>
        <taxon>Dothideomycetidae</taxon>
        <taxon>Mycosphaerellales</taxon>
        <taxon>Teratosphaeriaceae</taxon>
        <taxon>Teratosphaeria</taxon>
    </lineage>
</organism>
<protein>
    <submittedName>
        <fullName evidence="1">Uncharacterized protein</fullName>
    </submittedName>
</protein>
<gene>
    <name evidence="1" type="ORF">Tdes44962_MAKER07649</name>
</gene>
<dbReference type="AlphaFoldDB" id="A0A9W7W637"/>
<sequence>MHPSSAEITITPWTHPFAQPQFNGLRLTPYGGAGDFLLMPVPAHLSSTPATPRKAATSEKKASEVIRRSWLGLAGDRGSGRLNAFVRELGKLG</sequence>
<reference evidence="1 2" key="1">
    <citation type="journal article" date="2018" name="IMA Fungus">
        <title>IMA Genome-F 10: Nine draft genome sequences of Claviceps purpurea s.lat., including C. arundinis, C. humidiphila, and C. cf. spartinae, pseudomolecules for the pitch canker pathogen Fusarium circinatum, draft genome of Davidsoniella eucalypti, Grosmannia galeiformis, Quambalaria eucalypti, and Teratosphaeria destructans.</title>
        <authorList>
            <person name="Wingfield B.D."/>
            <person name="Liu M."/>
            <person name="Nguyen H.D."/>
            <person name="Lane F.A."/>
            <person name="Morgan S.W."/>
            <person name="De Vos L."/>
            <person name="Wilken P.M."/>
            <person name="Duong T.A."/>
            <person name="Aylward J."/>
            <person name="Coetzee M.P."/>
            <person name="Dadej K."/>
            <person name="De Beer Z.W."/>
            <person name="Findlay W."/>
            <person name="Havenga M."/>
            <person name="Kolarik M."/>
            <person name="Menzies J.G."/>
            <person name="Naidoo K."/>
            <person name="Pochopski O."/>
            <person name="Shoukouhi P."/>
            <person name="Santana Q.C."/>
            <person name="Seifert K.A."/>
            <person name="Soal N."/>
            <person name="Steenkamp E.T."/>
            <person name="Tatham C.T."/>
            <person name="van der Nest M.A."/>
            <person name="Wingfield M.J."/>
        </authorList>
    </citation>
    <scope>NUCLEOTIDE SEQUENCE [LARGE SCALE GENOMIC DNA]</scope>
    <source>
        <strain evidence="1">CMW44962</strain>
    </source>
</reference>
<proteinExistence type="predicted"/>
<reference evidence="1 2" key="2">
    <citation type="journal article" date="2021" name="Curr. Genet.">
        <title>Genetic response to nitrogen starvation in the aggressive Eucalyptus foliar pathogen Teratosphaeria destructans.</title>
        <authorList>
            <person name="Havenga M."/>
            <person name="Wingfield B.D."/>
            <person name="Wingfield M.J."/>
            <person name="Dreyer L.L."/>
            <person name="Roets F."/>
            <person name="Aylward J."/>
        </authorList>
    </citation>
    <scope>NUCLEOTIDE SEQUENCE [LARGE SCALE GENOMIC DNA]</scope>
    <source>
        <strain evidence="1">CMW44962</strain>
    </source>
</reference>
<dbReference type="Proteomes" id="UP001138500">
    <property type="component" value="Unassembled WGS sequence"/>
</dbReference>
<comment type="caution">
    <text evidence="1">The sequence shown here is derived from an EMBL/GenBank/DDBJ whole genome shotgun (WGS) entry which is preliminary data.</text>
</comment>
<accession>A0A9W7W637</accession>
<dbReference type="OrthoDB" id="3942684at2759"/>
<dbReference type="EMBL" id="RIBY02000435">
    <property type="protein sequence ID" value="KAH9842272.1"/>
    <property type="molecule type" value="Genomic_DNA"/>
</dbReference>
<evidence type="ECO:0000313" key="2">
    <source>
        <dbReference type="Proteomes" id="UP001138500"/>
    </source>
</evidence>
<keyword evidence="2" id="KW-1185">Reference proteome</keyword>
<evidence type="ECO:0000313" key="1">
    <source>
        <dbReference type="EMBL" id="KAH9842272.1"/>
    </source>
</evidence>